<feature type="transmembrane region" description="Helical" evidence="8">
    <location>
        <begin position="45"/>
        <end position="65"/>
    </location>
</feature>
<dbReference type="Gene3D" id="3.40.462.10">
    <property type="entry name" value="FAD-linked oxidases, C-terminal domain"/>
    <property type="match status" value="1"/>
</dbReference>
<dbReference type="InterPro" id="IPR016164">
    <property type="entry name" value="FAD-linked_Oxase-like_C"/>
</dbReference>
<dbReference type="InterPro" id="IPR006094">
    <property type="entry name" value="Oxid_FAD_bind_N"/>
</dbReference>
<comment type="caution">
    <text evidence="10">The sequence shown here is derived from an EMBL/GenBank/DDBJ whole genome shotgun (WGS) entry which is preliminary data.</text>
</comment>
<organism evidence="10 11">
    <name type="scientific">Salix viminalis</name>
    <name type="common">Common osier</name>
    <name type="synonym">Basket willow</name>
    <dbReference type="NCBI Taxonomy" id="40686"/>
    <lineage>
        <taxon>Eukaryota</taxon>
        <taxon>Viridiplantae</taxon>
        <taxon>Streptophyta</taxon>
        <taxon>Embryophyta</taxon>
        <taxon>Tracheophyta</taxon>
        <taxon>Spermatophyta</taxon>
        <taxon>Magnoliopsida</taxon>
        <taxon>eudicotyledons</taxon>
        <taxon>Gunneridae</taxon>
        <taxon>Pentapetalae</taxon>
        <taxon>rosids</taxon>
        <taxon>fabids</taxon>
        <taxon>Malpighiales</taxon>
        <taxon>Salicaceae</taxon>
        <taxon>Saliceae</taxon>
        <taxon>Salix</taxon>
    </lineage>
</organism>
<dbReference type="InterPro" id="IPR050432">
    <property type="entry name" value="FAD-linked_Oxidoreductases_BP"/>
</dbReference>
<dbReference type="SUPFAM" id="SSF56176">
    <property type="entry name" value="FAD-binding/transporter-associated domain-like"/>
    <property type="match status" value="1"/>
</dbReference>
<name>A0A9Q0NYM7_SALVM</name>
<keyword evidence="6" id="KW-0560">Oxidoreductase</keyword>
<feature type="transmembrane region" description="Helical" evidence="8">
    <location>
        <begin position="12"/>
        <end position="33"/>
    </location>
</feature>
<gene>
    <name evidence="10" type="ORF">OIU85_008752</name>
</gene>
<dbReference type="AlphaFoldDB" id="A0A9Q0NYM7"/>
<comment type="similarity">
    <text evidence="2">Belongs to the oxygen-dependent FAD-linked oxidoreductase family.</text>
</comment>
<comment type="cofactor">
    <cofactor evidence="1">
        <name>FAD</name>
        <dbReference type="ChEBI" id="CHEBI:57692"/>
    </cofactor>
</comment>
<dbReference type="InterPro" id="IPR036318">
    <property type="entry name" value="FAD-bd_PCMH-like_sf"/>
</dbReference>
<dbReference type="SUPFAM" id="SSF55103">
    <property type="entry name" value="FAD-linked oxidases, C-terminal domain"/>
    <property type="match status" value="1"/>
</dbReference>
<keyword evidence="5" id="KW-0274">FAD</keyword>
<dbReference type="GO" id="GO:0009690">
    <property type="term" value="P:cytokinin metabolic process"/>
    <property type="evidence" value="ECO:0007669"/>
    <property type="project" value="InterPro"/>
</dbReference>
<protein>
    <recommendedName>
        <fullName evidence="3">cytokinin dehydrogenase</fullName>
        <ecNumber evidence="3">1.5.99.12</ecNumber>
    </recommendedName>
</protein>
<dbReference type="InterPro" id="IPR015345">
    <property type="entry name" value="Cytokinin_DH_FAD/cytokin-bd"/>
</dbReference>
<dbReference type="InterPro" id="IPR016167">
    <property type="entry name" value="FAD-bd_PCMH_sub1"/>
</dbReference>
<dbReference type="Gene3D" id="3.30.465.10">
    <property type="match status" value="1"/>
</dbReference>
<evidence type="ECO:0000256" key="3">
    <source>
        <dbReference type="ARBA" id="ARBA00011928"/>
    </source>
</evidence>
<dbReference type="Gene3D" id="3.30.43.10">
    <property type="entry name" value="Uridine Diphospho-n-acetylenolpyruvylglucosamine Reductase, domain 2"/>
    <property type="match status" value="1"/>
</dbReference>
<keyword evidence="11" id="KW-1185">Reference proteome</keyword>
<sequence length="551" mass="62100">MAGYKWRHSPLLSSSLIITILEPYPTFIFFIFFKNKNKIMAKSRSTPIHPIVMLLVTYFLCTVGKSNALACPLPPELATKLHVDQVAVDSASSDYGNIVHSKPAAVLYPSSIEDIQRLVRSSYNCPIPFGISVRGNGHSVNGQDMARDGVVVDMKSLRENKHGIKIRVYKNHLFADVGGEQLWIDVLHTTAAQGLSPVSWTDFLYLSVGGTLSNAGISGQTFLHGPQISNVYELDVITGNGELVTCSKRNNSDLFESVLGGLGQFGIITRARIGLRSAPAKVRWSRAFYSNFSDFIRDQERIARGSQRDVANYLEGSLVLDNGTPTEWITSFFPPALLPRIMSLVKKHGIIYCLELTKYYFVDDTASEIDQDLQRVFKDFAHVPGFIDAKFVSHQDFLTRVPNVENESLTHPWQNLFIPKSRISDFNLGVLREIVLKRNITTGPVLFYPLNRHKWDAKSSAVIPDEDIFYTTSFLHTGGIDNWQVYDDQNKAVVRFCEEAGIKIVKYLADYTTIEEWIKHFGSKWTTFRERKAQYDPKNILSPGQKIFNGI</sequence>
<reference evidence="10" key="1">
    <citation type="submission" date="2022-11" db="EMBL/GenBank/DDBJ databases">
        <authorList>
            <person name="Hyden B.L."/>
            <person name="Feng K."/>
            <person name="Yates T."/>
            <person name="Jawdy S."/>
            <person name="Smart L.B."/>
            <person name="Muchero W."/>
        </authorList>
    </citation>
    <scope>NUCLEOTIDE SEQUENCE</scope>
    <source>
        <tissue evidence="10">Shoot tip</tissue>
    </source>
</reference>
<dbReference type="Proteomes" id="UP001151529">
    <property type="component" value="Chromosome 7"/>
</dbReference>
<dbReference type="EMBL" id="JAPFFL010000014">
    <property type="protein sequence ID" value="KAJ6678194.1"/>
    <property type="molecule type" value="Genomic_DNA"/>
</dbReference>
<keyword evidence="8" id="KW-0812">Transmembrane</keyword>
<evidence type="ECO:0000256" key="4">
    <source>
        <dbReference type="ARBA" id="ARBA00022630"/>
    </source>
</evidence>
<dbReference type="InterPro" id="IPR016166">
    <property type="entry name" value="FAD-bd_PCMH"/>
</dbReference>
<keyword evidence="8" id="KW-1133">Transmembrane helix</keyword>
<dbReference type="GO" id="GO:0071949">
    <property type="term" value="F:FAD binding"/>
    <property type="evidence" value="ECO:0007669"/>
    <property type="project" value="InterPro"/>
</dbReference>
<reference evidence="10" key="2">
    <citation type="journal article" date="2023" name="Int. J. Mol. Sci.">
        <title>De Novo Assembly and Annotation of 11 Diverse Shrub Willow (Salix) Genomes Reveals Novel Gene Organization in Sex-Linked Regions.</title>
        <authorList>
            <person name="Hyden B."/>
            <person name="Feng K."/>
            <person name="Yates T.B."/>
            <person name="Jawdy S."/>
            <person name="Cereghino C."/>
            <person name="Smart L.B."/>
            <person name="Muchero W."/>
        </authorList>
    </citation>
    <scope>NUCLEOTIDE SEQUENCE [LARGE SCALE GENOMIC DNA]</scope>
    <source>
        <tissue evidence="10">Shoot tip</tissue>
    </source>
</reference>
<dbReference type="InterPro" id="IPR016169">
    <property type="entry name" value="FAD-bd_PCMH_sub2"/>
</dbReference>
<dbReference type="PANTHER" id="PTHR13878:SF127">
    <property type="entry name" value="CYTOKININ DEHYDROGENASE 3"/>
    <property type="match status" value="1"/>
</dbReference>
<evidence type="ECO:0000256" key="8">
    <source>
        <dbReference type="SAM" id="Phobius"/>
    </source>
</evidence>
<evidence type="ECO:0000313" key="10">
    <source>
        <dbReference type="EMBL" id="KAJ6678194.1"/>
    </source>
</evidence>
<dbReference type="OrthoDB" id="415825at2759"/>
<evidence type="ECO:0000313" key="11">
    <source>
        <dbReference type="Proteomes" id="UP001151529"/>
    </source>
</evidence>
<dbReference type="InterPro" id="IPR016170">
    <property type="entry name" value="Cytok_DH_C_sf"/>
</dbReference>
<dbReference type="PANTHER" id="PTHR13878">
    <property type="entry name" value="GULONOLACTONE OXIDASE"/>
    <property type="match status" value="1"/>
</dbReference>
<accession>A0A9Q0NYM7</accession>
<dbReference type="EC" id="1.5.99.12" evidence="3"/>
<keyword evidence="4" id="KW-0285">Flavoprotein</keyword>
<evidence type="ECO:0000256" key="7">
    <source>
        <dbReference type="ARBA" id="ARBA00048224"/>
    </source>
</evidence>
<proteinExistence type="inferred from homology"/>
<dbReference type="Pfam" id="PF01565">
    <property type="entry name" value="FAD_binding_4"/>
    <property type="match status" value="1"/>
</dbReference>
<dbReference type="Pfam" id="PF09265">
    <property type="entry name" value="Cytokin-bind"/>
    <property type="match status" value="1"/>
</dbReference>
<evidence type="ECO:0000256" key="1">
    <source>
        <dbReference type="ARBA" id="ARBA00001974"/>
    </source>
</evidence>
<keyword evidence="8" id="KW-0472">Membrane</keyword>
<dbReference type="PROSITE" id="PS51387">
    <property type="entry name" value="FAD_PCMH"/>
    <property type="match status" value="1"/>
</dbReference>
<comment type="catalytic activity">
    <reaction evidence="7">
        <text>N(6)-dimethylallyladenine + A + H2O = 3-methyl-2-butenal + adenine + AH2</text>
        <dbReference type="Rhea" id="RHEA:13625"/>
        <dbReference type="ChEBI" id="CHEBI:13193"/>
        <dbReference type="ChEBI" id="CHEBI:15377"/>
        <dbReference type="ChEBI" id="CHEBI:15825"/>
        <dbReference type="ChEBI" id="CHEBI:16708"/>
        <dbReference type="ChEBI" id="CHEBI:17499"/>
        <dbReference type="ChEBI" id="CHEBI:17660"/>
        <dbReference type="EC" id="1.5.99.12"/>
    </reaction>
</comment>
<dbReference type="GO" id="GO:0019139">
    <property type="term" value="F:cytokinin dehydrogenase activity"/>
    <property type="evidence" value="ECO:0007669"/>
    <property type="project" value="UniProtKB-EC"/>
</dbReference>
<evidence type="ECO:0000256" key="5">
    <source>
        <dbReference type="ARBA" id="ARBA00022827"/>
    </source>
</evidence>
<feature type="domain" description="FAD-binding PCMH-type" evidence="9">
    <location>
        <begin position="99"/>
        <end position="278"/>
    </location>
</feature>
<evidence type="ECO:0000259" key="9">
    <source>
        <dbReference type="PROSITE" id="PS51387"/>
    </source>
</evidence>
<evidence type="ECO:0000256" key="2">
    <source>
        <dbReference type="ARBA" id="ARBA00005466"/>
    </source>
</evidence>
<evidence type="ECO:0000256" key="6">
    <source>
        <dbReference type="ARBA" id="ARBA00023002"/>
    </source>
</evidence>